<keyword evidence="5" id="KW-1185">Reference proteome</keyword>
<evidence type="ECO:0000256" key="3">
    <source>
        <dbReference type="SAM" id="MobiDB-lite"/>
    </source>
</evidence>
<dbReference type="Pfam" id="PF04912">
    <property type="entry name" value="Dynamitin"/>
    <property type="match status" value="1"/>
</dbReference>
<evidence type="ECO:0000313" key="4">
    <source>
        <dbReference type="EMBL" id="KAF2869333.1"/>
    </source>
</evidence>
<sequence length="441" mass="49452">MSEATKPKYDSLPGIDTAPDVYETPDLAEDVSTIQASTAVSESDDEGASDAEESAVRHQRLQADQARNRFQPSRVDARGVDFSDNITAQRRSYRTSTRGQRRRGEVLGDDSDEEKESFTRKLQRVHKEFQELEIEYKKRVESGDKSKYEERDSKDVMEFLSDKMDWIYTKRRGGIRGAEPWLAKTIQKFDTYPDFKPSARVTKALANLPPPPGSQVQKSQLEYVLNQAASFDARITHLETSLGFNGSTMPDISDKSVFPVIVTLEKLENLLGTMSDASGSNLETAAQHVKKLIADAEHLKELRLEATRAGGPANSSTTTPPSADAKPFISPEQDAKVNALYGTLPTIDRLSPMLPIIIERLRTLRLVHTSAWQADTLLTELEAKQARVEHELQMFNKMLDTNIKDQKTCEDKVKYNMEVVGGWVKGLEERVKKLNATDGEE</sequence>
<keyword evidence="2" id="KW-0963">Cytoplasm</keyword>
<reference evidence="4 5" key="1">
    <citation type="submission" date="2020-01" db="EMBL/GenBank/DDBJ databases">
        <authorList>
            <consortium name="DOE Joint Genome Institute"/>
            <person name="Haridas S."/>
            <person name="Albert R."/>
            <person name="Binder M."/>
            <person name="Bloem J."/>
            <person name="Labutti K."/>
            <person name="Salamov A."/>
            <person name="Andreopoulos B."/>
            <person name="Baker S.E."/>
            <person name="Barry K."/>
            <person name="Bills G."/>
            <person name="Bluhm B.H."/>
            <person name="Cannon C."/>
            <person name="Castanera R."/>
            <person name="Culley D.E."/>
            <person name="Daum C."/>
            <person name="Ezra D."/>
            <person name="Gonzalez J.B."/>
            <person name="Henrissat B."/>
            <person name="Kuo A."/>
            <person name="Liang C."/>
            <person name="Lipzen A."/>
            <person name="Lutzoni F."/>
            <person name="Magnuson J."/>
            <person name="Mondo S."/>
            <person name="Nolan M."/>
            <person name="Ohm R."/>
            <person name="Pangilinan J."/>
            <person name="Park H.-J.H."/>
            <person name="Ramirez L."/>
            <person name="Alfaro M."/>
            <person name="Sun H."/>
            <person name="Tritt A."/>
            <person name="Yoshinaga Y."/>
            <person name="Zwiers L.-H.L."/>
            <person name="Turgeon B.G."/>
            <person name="Goodwin S.B."/>
            <person name="Spatafora J.W."/>
            <person name="Crous P.W."/>
            <person name="Grigoriev I.V."/>
        </authorList>
    </citation>
    <scope>NUCLEOTIDE SEQUENCE [LARGE SCALE GENOMIC DNA]</scope>
    <source>
        <strain evidence="4 5">CBS 611.86</strain>
    </source>
</reference>
<gene>
    <name evidence="4" type="ORF">BDV95DRAFT_498605</name>
</gene>
<accession>A0A7C8I7M1</accession>
<evidence type="ECO:0000256" key="1">
    <source>
        <dbReference type="ARBA" id="ARBA00004496"/>
    </source>
</evidence>
<dbReference type="GO" id="GO:0005737">
    <property type="term" value="C:cytoplasm"/>
    <property type="evidence" value="ECO:0007669"/>
    <property type="project" value="UniProtKB-SubCell"/>
</dbReference>
<dbReference type="GO" id="GO:0005869">
    <property type="term" value="C:dynactin complex"/>
    <property type="evidence" value="ECO:0007669"/>
    <property type="project" value="InterPro"/>
</dbReference>
<dbReference type="AlphaFoldDB" id="A0A7C8I7M1"/>
<feature type="region of interest" description="Disordered" evidence="3">
    <location>
        <begin position="1"/>
        <end position="119"/>
    </location>
</feature>
<proteinExistence type="predicted"/>
<feature type="compositionally biased region" description="Acidic residues" evidence="3">
    <location>
        <begin position="42"/>
        <end position="53"/>
    </location>
</feature>
<dbReference type="GO" id="GO:0007017">
    <property type="term" value="P:microtubule-based process"/>
    <property type="evidence" value="ECO:0007669"/>
    <property type="project" value="InterPro"/>
</dbReference>
<comment type="subcellular location">
    <subcellularLocation>
        <location evidence="1">Cytoplasm</location>
    </subcellularLocation>
</comment>
<dbReference type="OrthoDB" id="4977at2759"/>
<evidence type="ECO:0008006" key="6">
    <source>
        <dbReference type="Google" id="ProtNLM"/>
    </source>
</evidence>
<dbReference type="EMBL" id="JAADJZ010000016">
    <property type="protein sequence ID" value="KAF2869333.1"/>
    <property type="molecule type" value="Genomic_DNA"/>
</dbReference>
<organism evidence="4 5">
    <name type="scientific">Massariosphaeria phaeospora</name>
    <dbReference type="NCBI Taxonomy" id="100035"/>
    <lineage>
        <taxon>Eukaryota</taxon>
        <taxon>Fungi</taxon>
        <taxon>Dikarya</taxon>
        <taxon>Ascomycota</taxon>
        <taxon>Pezizomycotina</taxon>
        <taxon>Dothideomycetes</taxon>
        <taxon>Pleosporomycetidae</taxon>
        <taxon>Pleosporales</taxon>
        <taxon>Pleosporales incertae sedis</taxon>
        <taxon>Massariosphaeria</taxon>
    </lineage>
</organism>
<evidence type="ECO:0000313" key="5">
    <source>
        <dbReference type="Proteomes" id="UP000481861"/>
    </source>
</evidence>
<dbReference type="InterPro" id="IPR028133">
    <property type="entry name" value="Dynamitin"/>
</dbReference>
<feature type="region of interest" description="Disordered" evidence="3">
    <location>
        <begin position="306"/>
        <end position="326"/>
    </location>
</feature>
<evidence type="ECO:0000256" key="2">
    <source>
        <dbReference type="ARBA" id="ARBA00022490"/>
    </source>
</evidence>
<dbReference type="PANTHER" id="PTHR15346">
    <property type="entry name" value="DYNACTIN SUBUNIT"/>
    <property type="match status" value="1"/>
</dbReference>
<comment type="caution">
    <text evidence="4">The sequence shown here is derived from an EMBL/GenBank/DDBJ whole genome shotgun (WGS) entry which is preliminary data.</text>
</comment>
<protein>
    <recommendedName>
        <fullName evidence="6">Dynamitin-domain-containing protein</fullName>
    </recommendedName>
</protein>
<name>A0A7C8I7M1_9PLEO</name>
<feature type="compositionally biased region" description="Polar residues" evidence="3">
    <location>
        <begin position="84"/>
        <end position="98"/>
    </location>
</feature>
<dbReference type="Proteomes" id="UP000481861">
    <property type="component" value="Unassembled WGS sequence"/>
</dbReference>